<dbReference type="PANTHER" id="PTHR34047:SF8">
    <property type="entry name" value="PROTEIN YKFC"/>
    <property type="match status" value="1"/>
</dbReference>
<gene>
    <name evidence="2" type="ORF">BJP34_32855</name>
</gene>
<evidence type="ECO:0000313" key="2">
    <source>
        <dbReference type="EMBL" id="AOX03583.1"/>
    </source>
</evidence>
<dbReference type="PANTHER" id="PTHR34047">
    <property type="entry name" value="NUCLEAR INTRON MATURASE 1, MITOCHONDRIAL-RELATED"/>
    <property type="match status" value="1"/>
</dbReference>
<accession>A0A1D8U190</accession>
<dbReference type="InterPro" id="IPR025960">
    <property type="entry name" value="RVT_N"/>
</dbReference>
<dbReference type="GO" id="GO:0008270">
    <property type="term" value="F:zinc ion binding"/>
    <property type="evidence" value="ECO:0007669"/>
    <property type="project" value="InterPro"/>
</dbReference>
<feature type="domain" description="Reverse transcriptase" evidence="1">
    <location>
        <begin position="85"/>
        <end position="305"/>
    </location>
</feature>
<dbReference type="InterPro" id="IPR000477">
    <property type="entry name" value="RT_dom"/>
</dbReference>
<dbReference type="PROSITE" id="PS00028">
    <property type="entry name" value="ZINC_FINGER_C2H2_1"/>
    <property type="match status" value="1"/>
</dbReference>
<sequence>MNYSDLWKSQKWKKLRRNLFRLQKRVYKAVQTGDLRKARSLQKLILKSRSAQLLAIHQVTQLNQGKRTAGVDGKASLTYFERFEVLKILGDRAENWTHQGLREIPIPKKDGSTRMLKVPTIQDRAWQCLAKFALEPAHEATFSADSYGFRTGRCAQDAQKRLFLHLKSTSNGIKKRVIELDIKKCFDRISHSSIMDRLLAPAGLKTGIFRCLKAGINPEFPEQGTPQGGVVSPLLANIALNGIENVHTSIRYADDMVFILKPEDNAEKILEKVNNFLAQRGLEVNQAKTKLTKTTDGFDFLGWKFRVQKNGKFRCIPSEENHRNIRKKIKAVVNSSNYGAEIKAKKLAPIVRGWRNYHKSCDMSSSRDSLWFMAKTANRKFRKEKKVNRYKATELCKKGFPTVGYEQNQHVNVKGTKSPYDGDLVYWSKRNSMLYDNATSKALKRQKHSCGHCGLKFVDEERIHLHHIDGNHDNWKKDNLMAVHQSCHQQLHWGSDTQEPYAVKIARTDLKERCPG</sequence>
<organism evidence="2 3">
    <name type="scientific">Moorena producens PAL-8-15-08-1</name>
    <dbReference type="NCBI Taxonomy" id="1458985"/>
    <lineage>
        <taxon>Bacteria</taxon>
        <taxon>Bacillati</taxon>
        <taxon>Cyanobacteriota</taxon>
        <taxon>Cyanophyceae</taxon>
        <taxon>Coleofasciculales</taxon>
        <taxon>Coleofasciculaceae</taxon>
        <taxon>Moorena</taxon>
    </lineage>
</organism>
<dbReference type="InterPro" id="IPR013597">
    <property type="entry name" value="Mat_intron_G2"/>
</dbReference>
<dbReference type="InterPro" id="IPR043502">
    <property type="entry name" value="DNA/RNA_pol_sf"/>
</dbReference>
<protein>
    <submittedName>
        <fullName evidence="2">RNA-dependent DNA polymerase</fullName>
    </submittedName>
</protein>
<dbReference type="InterPro" id="IPR003615">
    <property type="entry name" value="HNH_nuc"/>
</dbReference>
<dbReference type="CDD" id="cd01651">
    <property type="entry name" value="RT_G2_intron"/>
    <property type="match status" value="1"/>
</dbReference>
<dbReference type="EMBL" id="CP017599">
    <property type="protein sequence ID" value="AOX03583.1"/>
    <property type="molecule type" value="Genomic_DNA"/>
</dbReference>
<dbReference type="Pfam" id="PF13655">
    <property type="entry name" value="RVT_N"/>
    <property type="match status" value="1"/>
</dbReference>
<dbReference type="InterPro" id="IPR051083">
    <property type="entry name" value="GrpII_Intron_Splice-Mob/Def"/>
</dbReference>
<dbReference type="GO" id="GO:0004519">
    <property type="term" value="F:endonuclease activity"/>
    <property type="evidence" value="ECO:0007669"/>
    <property type="project" value="InterPro"/>
</dbReference>
<dbReference type="Proteomes" id="UP000177870">
    <property type="component" value="Chromosome"/>
</dbReference>
<dbReference type="OrthoDB" id="416072at2"/>
<dbReference type="InterPro" id="IPR002711">
    <property type="entry name" value="HNH"/>
</dbReference>
<dbReference type="SUPFAM" id="SSF56672">
    <property type="entry name" value="DNA/RNA polymerases"/>
    <property type="match status" value="1"/>
</dbReference>
<dbReference type="KEGG" id="mpro:BJP34_32855"/>
<dbReference type="GO" id="GO:0003676">
    <property type="term" value="F:nucleic acid binding"/>
    <property type="evidence" value="ECO:0007669"/>
    <property type="project" value="InterPro"/>
</dbReference>
<reference evidence="3" key="1">
    <citation type="submission" date="2016-10" db="EMBL/GenBank/DDBJ databases">
        <title>Comparative genomics uncovers the prolific and rare metabolic potential of the cyanobacterial genus Moorea.</title>
        <authorList>
            <person name="Leao T."/>
            <person name="Castelao G."/>
            <person name="Korobeynikov A."/>
            <person name="Monroe E.A."/>
            <person name="Podell S."/>
            <person name="Glukhov E."/>
            <person name="Allen E."/>
            <person name="Gerwick W.H."/>
            <person name="Gerwick L."/>
        </authorList>
    </citation>
    <scope>NUCLEOTIDE SEQUENCE [LARGE SCALE GENOMIC DNA]</scope>
    <source>
        <strain evidence="3">PAL-8-15-08-1</strain>
    </source>
</reference>
<dbReference type="Pfam" id="PF00078">
    <property type="entry name" value="RVT_1"/>
    <property type="match status" value="1"/>
</dbReference>
<dbReference type="SMART" id="SM00507">
    <property type="entry name" value="HNHc"/>
    <property type="match status" value="1"/>
</dbReference>
<dbReference type="CDD" id="cd00085">
    <property type="entry name" value="HNHc"/>
    <property type="match status" value="1"/>
</dbReference>
<name>A0A1D8U190_9CYAN</name>
<dbReference type="AlphaFoldDB" id="A0A1D8U190"/>
<evidence type="ECO:0000313" key="3">
    <source>
        <dbReference type="Proteomes" id="UP000177870"/>
    </source>
</evidence>
<proteinExistence type="predicted"/>
<dbReference type="PROSITE" id="PS50878">
    <property type="entry name" value="RT_POL"/>
    <property type="match status" value="1"/>
</dbReference>
<evidence type="ECO:0000259" key="1">
    <source>
        <dbReference type="PROSITE" id="PS50878"/>
    </source>
</evidence>
<dbReference type="Pfam" id="PF08388">
    <property type="entry name" value="GIIM"/>
    <property type="match status" value="1"/>
</dbReference>
<dbReference type="RefSeq" id="WP_070395954.1">
    <property type="nucleotide sequence ID" value="NZ_CP017599.1"/>
</dbReference>
<dbReference type="Pfam" id="PF01844">
    <property type="entry name" value="HNH"/>
    <property type="match status" value="1"/>
</dbReference>
<dbReference type="InterPro" id="IPR013087">
    <property type="entry name" value="Znf_C2H2_type"/>
</dbReference>